<dbReference type="RefSeq" id="WP_007094923.1">
    <property type="nucleotide sequence ID" value="NZ_CP142125.1"/>
</dbReference>
<evidence type="ECO:0000256" key="1">
    <source>
        <dbReference type="SAM" id="MobiDB-lite"/>
    </source>
</evidence>
<name>A9DII5_9FLAO</name>
<dbReference type="PROSITE" id="PS51257">
    <property type="entry name" value="PROKAR_LIPOPROTEIN"/>
    <property type="match status" value="1"/>
</dbReference>
<dbReference type="Proteomes" id="UP000002945">
    <property type="component" value="Unassembled WGS sequence"/>
</dbReference>
<feature type="signal peptide" evidence="2">
    <location>
        <begin position="1"/>
        <end position="24"/>
    </location>
</feature>
<feature type="region of interest" description="Disordered" evidence="1">
    <location>
        <begin position="27"/>
        <end position="52"/>
    </location>
</feature>
<accession>A9DII5</accession>
<evidence type="ECO:0000256" key="2">
    <source>
        <dbReference type="SAM" id="SignalP"/>
    </source>
</evidence>
<dbReference type="STRING" id="391587.KAOT1_11867"/>
<sequence>MKTTKKASLLLVLCLLFLYSCENKENKQSDNKAKTESSTDTEMDTKKSAKKEQEMIVAKMDKGKIVLTNKKEVVSMLEKKMTADQVSRMDMSSLKIDVSKATDNEKIEVVQLIISSKDKTEKTAYLLKRRANGYDVSATATTVSCKGCATGCNPKRAVDGTGYCTACHAADGKCEKTETLQATAGIEK</sequence>
<dbReference type="OrthoDB" id="1354370at2"/>
<proteinExistence type="predicted"/>
<evidence type="ECO:0000313" key="3">
    <source>
        <dbReference type="EMBL" id="EDP97909.1"/>
    </source>
</evidence>
<dbReference type="EMBL" id="ABIB01000001">
    <property type="protein sequence ID" value="EDP97909.1"/>
    <property type="molecule type" value="Genomic_DNA"/>
</dbReference>
<gene>
    <name evidence="3" type="ORF">KAOT1_11867</name>
</gene>
<evidence type="ECO:0000313" key="4">
    <source>
        <dbReference type="Proteomes" id="UP000002945"/>
    </source>
</evidence>
<feature type="chain" id="PRO_5002737324" evidence="2">
    <location>
        <begin position="25"/>
        <end position="188"/>
    </location>
</feature>
<dbReference type="AlphaFoldDB" id="A9DII5"/>
<comment type="caution">
    <text evidence="3">The sequence shown here is derived from an EMBL/GenBank/DDBJ whole genome shotgun (WGS) entry which is preliminary data.</text>
</comment>
<organism evidence="3 4">
    <name type="scientific">Kordia algicida OT-1</name>
    <dbReference type="NCBI Taxonomy" id="391587"/>
    <lineage>
        <taxon>Bacteria</taxon>
        <taxon>Pseudomonadati</taxon>
        <taxon>Bacteroidota</taxon>
        <taxon>Flavobacteriia</taxon>
        <taxon>Flavobacteriales</taxon>
        <taxon>Flavobacteriaceae</taxon>
        <taxon>Kordia</taxon>
    </lineage>
</organism>
<dbReference type="HOGENOM" id="CLU_1633236_0_0_10"/>
<keyword evidence="4" id="KW-1185">Reference proteome</keyword>
<reference evidence="3 4" key="1">
    <citation type="journal article" date="2011" name="J. Bacteriol.">
        <title>Genome sequence of the algicidal bacterium Kordia algicida OT-1.</title>
        <authorList>
            <person name="Lee H.S."/>
            <person name="Kang S.G."/>
            <person name="Kwon K.K."/>
            <person name="Lee J.H."/>
            <person name="Kim S.J."/>
        </authorList>
    </citation>
    <scope>NUCLEOTIDE SEQUENCE [LARGE SCALE GENOMIC DNA]</scope>
    <source>
        <strain evidence="3 4">OT-1</strain>
    </source>
</reference>
<keyword evidence="2" id="KW-0732">Signal</keyword>
<protein>
    <submittedName>
        <fullName evidence="3">Uncharacterized protein</fullName>
    </submittedName>
</protein>